<sequence length="161" mass="18929">MLSTNKNSTSDMKIYKWTNPKKVNLQQPFLYHICINTGQAEFNYIGKASKKSRLNEYRRNVAKILDGKARRPKTKRNGEPQSPGNLRYRYVHLVLALAHKQNWEIKHYPIENVEKDNLNDREQQVIKELNTTCENFGLNEKQTWEIEELEALSLELLKGLK</sequence>
<dbReference type="AlphaFoldDB" id="A0A167P4S1"/>
<dbReference type="Proteomes" id="UP000076661">
    <property type="component" value="Unassembled WGS sequence"/>
</dbReference>
<accession>A0A167P4S1</accession>
<dbReference type="EMBL" id="AUXX01000005">
    <property type="protein sequence ID" value="KZN69445.1"/>
    <property type="molecule type" value="Genomic_DNA"/>
</dbReference>
<evidence type="ECO:0000313" key="2">
    <source>
        <dbReference type="Proteomes" id="UP000076661"/>
    </source>
</evidence>
<dbReference type="PATRIC" id="fig|1365257.3.peg.904"/>
<organism evidence="1 2">
    <name type="scientific">Pseudoalteromonas luteoviolacea S4060-1</name>
    <dbReference type="NCBI Taxonomy" id="1365257"/>
    <lineage>
        <taxon>Bacteria</taxon>
        <taxon>Pseudomonadati</taxon>
        <taxon>Pseudomonadota</taxon>
        <taxon>Gammaproteobacteria</taxon>
        <taxon>Alteromonadales</taxon>
        <taxon>Pseudoalteromonadaceae</taxon>
        <taxon>Pseudoalteromonas</taxon>
    </lineage>
</organism>
<reference evidence="1 2" key="1">
    <citation type="submission" date="2013-07" db="EMBL/GenBank/DDBJ databases">
        <title>Comparative Genomic and Metabolomic Analysis of Twelve Strains of Pseudoalteromonas luteoviolacea.</title>
        <authorList>
            <person name="Vynne N.G."/>
            <person name="Mansson M."/>
            <person name="Gram L."/>
        </authorList>
    </citation>
    <scope>NUCLEOTIDE SEQUENCE [LARGE SCALE GENOMIC DNA]</scope>
    <source>
        <strain evidence="1 2">S4060-1</strain>
    </source>
</reference>
<comment type="caution">
    <text evidence="1">The sequence shown here is derived from an EMBL/GenBank/DDBJ whole genome shotgun (WGS) entry which is preliminary data.</text>
</comment>
<name>A0A167P4S1_9GAMM</name>
<protein>
    <recommendedName>
        <fullName evidence="3">GIY-YIG domain-containing protein</fullName>
    </recommendedName>
</protein>
<proteinExistence type="predicted"/>
<evidence type="ECO:0000313" key="1">
    <source>
        <dbReference type="EMBL" id="KZN69445.1"/>
    </source>
</evidence>
<gene>
    <name evidence="1" type="ORF">N478_12490</name>
</gene>
<evidence type="ECO:0008006" key="3">
    <source>
        <dbReference type="Google" id="ProtNLM"/>
    </source>
</evidence>